<feature type="domain" description="HIT" evidence="3">
    <location>
        <begin position="24"/>
        <end position="74"/>
    </location>
</feature>
<dbReference type="SUPFAM" id="SSF54197">
    <property type="entry name" value="HIT-like"/>
    <property type="match status" value="1"/>
</dbReference>
<evidence type="ECO:0000256" key="2">
    <source>
        <dbReference type="SAM" id="MobiDB-lite"/>
    </source>
</evidence>
<evidence type="ECO:0000313" key="4">
    <source>
        <dbReference type="EMBL" id="ABN05958.1"/>
    </source>
</evidence>
<protein>
    <submittedName>
        <fullName evidence="4">Histidine triad (HIT) protein</fullName>
    </submittedName>
</protein>
<dbReference type="Gene3D" id="3.30.428.10">
    <property type="entry name" value="HIT-like"/>
    <property type="match status" value="1"/>
</dbReference>
<dbReference type="InterPro" id="IPR036265">
    <property type="entry name" value="HIT-like_sf"/>
</dbReference>
<feature type="region of interest" description="Disordered" evidence="2">
    <location>
        <begin position="1"/>
        <end position="25"/>
    </location>
</feature>
<dbReference type="PANTHER" id="PTHR23089">
    <property type="entry name" value="HISTIDINE TRIAD HIT PROTEIN"/>
    <property type="match status" value="1"/>
</dbReference>
<accession>A2Q1Z2</accession>
<evidence type="ECO:0000259" key="3">
    <source>
        <dbReference type="PROSITE" id="PS51084"/>
    </source>
</evidence>
<evidence type="ECO:0000256" key="1">
    <source>
        <dbReference type="PROSITE-ProRule" id="PRU00464"/>
    </source>
</evidence>
<dbReference type="PRINTS" id="PR00332">
    <property type="entry name" value="HISTRIAD"/>
</dbReference>
<dbReference type="AlphaFoldDB" id="A2Q1Z2"/>
<dbReference type="Pfam" id="PF01230">
    <property type="entry name" value="HIT"/>
    <property type="match status" value="1"/>
</dbReference>
<proteinExistence type="predicted"/>
<dbReference type="InterPro" id="IPR001310">
    <property type="entry name" value="Histidine_triad_HIT"/>
</dbReference>
<comment type="caution">
    <text evidence="1">Lacks conserved residue(s) required for the propagation of feature annotation.</text>
</comment>
<dbReference type="GO" id="GO:0047627">
    <property type="term" value="F:adenylylsulfatase activity"/>
    <property type="evidence" value="ECO:0007669"/>
    <property type="project" value="UniProtKB-ARBA"/>
</dbReference>
<dbReference type="PROSITE" id="PS51084">
    <property type="entry name" value="HIT_2"/>
    <property type="match status" value="1"/>
</dbReference>
<name>A2Q1Z2_MEDTR</name>
<dbReference type="InterPro" id="IPR011146">
    <property type="entry name" value="HIT-like"/>
</dbReference>
<reference evidence="4" key="1">
    <citation type="submission" date="2004-08" db="EMBL/GenBank/DDBJ databases">
        <authorList>
            <person name="Town C.D."/>
        </authorList>
    </citation>
    <scope>NUCLEOTIDE SEQUENCE</scope>
</reference>
<gene>
    <name evidence="4" type="ORF">MtrDRAFT_AC149134g38v2</name>
</gene>
<dbReference type="EMBL" id="AC149134">
    <property type="protein sequence ID" value="ABN05958.1"/>
    <property type="molecule type" value="Genomic_DNA"/>
</dbReference>
<organism evidence="4">
    <name type="scientific">Medicago truncatula</name>
    <name type="common">Barrel medic</name>
    <name type="synonym">Medicago tribuloides</name>
    <dbReference type="NCBI Taxonomy" id="3880"/>
    <lineage>
        <taxon>Eukaryota</taxon>
        <taxon>Viridiplantae</taxon>
        <taxon>Streptophyta</taxon>
        <taxon>Embryophyta</taxon>
        <taxon>Tracheophyta</taxon>
        <taxon>Spermatophyta</taxon>
        <taxon>Magnoliopsida</taxon>
        <taxon>eudicotyledons</taxon>
        <taxon>Gunneridae</taxon>
        <taxon>Pentapetalae</taxon>
        <taxon>rosids</taxon>
        <taxon>fabids</taxon>
        <taxon>Fabales</taxon>
        <taxon>Fabaceae</taxon>
        <taxon>Papilionoideae</taxon>
        <taxon>50 kb inversion clade</taxon>
        <taxon>NPAAA clade</taxon>
        <taxon>Hologalegina</taxon>
        <taxon>IRL clade</taxon>
        <taxon>Trifolieae</taxon>
        <taxon>Medicago</taxon>
    </lineage>
</organism>
<dbReference type="ExpressionAtlas" id="A2Q1Z2">
    <property type="expression patterns" value="differential"/>
</dbReference>
<sequence>MAPEKEAVLATTLSASESDPPTMFDRSIIKRENPSTVFYEDDEVLAFRDIAPEAPPHIIIIPKSRNGLTGLSKL</sequence>
<reference evidence="4" key="2">
    <citation type="submission" date="2007-03" db="EMBL/GenBank/DDBJ databases">
        <authorList>
            <consortium name="The International Medicago Genome Annotation Group"/>
        </authorList>
    </citation>
    <scope>NUCLEOTIDE SEQUENCE</scope>
</reference>